<keyword evidence="4 7" id="KW-0812">Transmembrane</keyword>
<sequence length="143" mass="15348">MPSKNVLLSTGLLMLRVAFGCLMMVHGMQKLMGFSEMADKFPDPLGMGSQFSLVAAIGAEVGCSLLLILGLATRLATLPLMFTMVIALVVVHGSDPWKVKELAAAYLCVYLTLLLTGAGNFSLDHLFFGRDRSIEPEPQDAAT</sequence>
<dbReference type="Pfam" id="PF07681">
    <property type="entry name" value="DoxX"/>
    <property type="match status" value="1"/>
</dbReference>
<reference evidence="8 9" key="1">
    <citation type="submission" date="2019-02" db="EMBL/GenBank/DDBJ databases">
        <title>Deep-cultivation of Planctomycetes and their phenomic and genomic characterization uncovers novel biology.</title>
        <authorList>
            <person name="Wiegand S."/>
            <person name="Jogler M."/>
            <person name="Boedeker C."/>
            <person name="Pinto D."/>
            <person name="Vollmers J."/>
            <person name="Rivas-Marin E."/>
            <person name="Kohn T."/>
            <person name="Peeters S.H."/>
            <person name="Heuer A."/>
            <person name="Rast P."/>
            <person name="Oberbeckmann S."/>
            <person name="Bunk B."/>
            <person name="Jeske O."/>
            <person name="Meyerdierks A."/>
            <person name="Storesund J.E."/>
            <person name="Kallscheuer N."/>
            <person name="Luecker S."/>
            <person name="Lage O.M."/>
            <person name="Pohl T."/>
            <person name="Merkel B.J."/>
            <person name="Hornburger P."/>
            <person name="Mueller R.-W."/>
            <person name="Bruemmer F."/>
            <person name="Labrenz M."/>
            <person name="Spormann A.M."/>
            <person name="Op Den Camp H."/>
            <person name="Overmann J."/>
            <person name="Amann R."/>
            <person name="Jetten M.S.M."/>
            <person name="Mascher T."/>
            <person name="Medema M.H."/>
            <person name="Devos D.P."/>
            <person name="Kaster A.-K."/>
            <person name="Ovreas L."/>
            <person name="Rohde M."/>
            <person name="Galperin M.Y."/>
            <person name="Jogler C."/>
        </authorList>
    </citation>
    <scope>NUCLEOTIDE SEQUENCE [LARGE SCALE GENOMIC DNA]</scope>
    <source>
        <strain evidence="8 9">Pan14r</strain>
    </source>
</reference>
<dbReference type="OrthoDB" id="9813193at2"/>
<dbReference type="GO" id="GO:0005886">
    <property type="term" value="C:plasma membrane"/>
    <property type="evidence" value="ECO:0007669"/>
    <property type="project" value="UniProtKB-SubCell"/>
</dbReference>
<keyword evidence="6 7" id="KW-0472">Membrane</keyword>
<evidence type="ECO:0000256" key="6">
    <source>
        <dbReference type="ARBA" id="ARBA00023136"/>
    </source>
</evidence>
<dbReference type="EMBL" id="SJPL01000001">
    <property type="protein sequence ID" value="TWT71753.1"/>
    <property type="molecule type" value="Genomic_DNA"/>
</dbReference>
<feature type="transmembrane region" description="Helical" evidence="7">
    <location>
        <begin position="103"/>
        <end position="123"/>
    </location>
</feature>
<keyword evidence="9" id="KW-1185">Reference proteome</keyword>
<accession>A0A5C5YA98</accession>
<dbReference type="AlphaFoldDB" id="A0A5C5YA98"/>
<dbReference type="InterPro" id="IPR051907">
    <property type="entry name" value="DoxX-like_oxidoreductase"/>
</dbReference>
<feature type="transmembrane region" description="Helical" evidence="7">
    <location>
        <begin position="6"/>
        <end position="25"/>
    </location>
</feature>
<evidence type="ECO:0000256" key="5">
    <source>
        <dbReference type="ARBA" id="ARBA00022989"/>
    </source>
</evidence>
<evidence type="ECO:0000256" key="3">
    <source>
        <dbReference type="ARBA" id="ARBA00022475"/>
    </source>
</evidence>
<comment type="caution">
    <text evidence="8">The sequence shown here is derived from an EMBL/GenBank/DDBJ whole genome shotgun (WGS) entry which is preliminary data.</text>
</comment>
<evidence type="ECO:0000313" key="8">
    <source>
        <dbReference type="EMBL" id="TWT71753.1"/>
    </source>
</evidence>
<gene>
    <name evidence="8" type="ORF">Pan14r_40690</name>
</gene>
<organism evidence="8 9">
    <name type="scientific">Crateriforma conspicua</name>
    <dbReference type="NCBI Taxonomy" id="2527996"/>
    <lineage>
        <taxon>Bacteria</taxon>
        <taxon>Pseudomonadati</taxon>
        <taxon>Planctomycetota</taxon>
        <taxon>Planctomycetia</taxon>
        <taxon>Planctomycetales</taxon>
        <taxon>Planctomycetaceae</taxon>
        <taxon>Crateriforma</taxon>
    </lineage>
</organism>
<dbReference type="PANTHER" id="PTHR33452:SF1">
    <property type="entry name" value="INNER MEMBRANE PROTEIN YPHA-RELATED"/>
    <property type="match status" value="1"/>
</dbReference>
<dbReference type="InterPro" id="IPR032808">
    <property type="entry name" value="DoxX"/>
</dbReference>
<keyword evidence="3" id="KW-1003">Cell membrane</keyword>
<evidence type="ECO:0000256" key="4">
    <source>
        <dbReference type="ARBA" id="ARBA00022692"/>
    </source>
</evidence>
<feature type="transmembrane region" description="Helical" evidence="7">
    <location>
        <begin position="45"/>
        <end position="69"/>
    </location>
</feature>
<evidence type="ECO:0000313" key="9">
    <source>
        <dbReference type="Proteomes" id="UP000317238"/>
    </source>
</evidence>
<dbReference type="RefSeq" id="WP_146439988.1">
    <property type="nucleotide sequence ID" value="NZ_SJPL01000001.1"/>
</dbReference>
<dbReference type="Proteomes" id="UP000317238">
    <property type="component" value="Unassembled WGS sequence"/>
</dbReference>
<proteinExistence type="inferred from homology"/>
<name>A0A5C5YA98_9PLAN</name>
<feature type="transmembrane region" description="Helical" evidence="7">
    <location>
        <begin position="75"/>
        <end position="91"/>
    </location>
</feature>
<evidence type="ECO:0000256" key="7">
    <source>
        <dbReference type="SAM" id="Phobius"/>
    </source>
</evidence>
<evidence type="ECO:0000256" key="1">
    <source>
        <dbReference type="ARBA" id="ARBA00004651"/>
    </source>
</evidence>
<comment type="similarity">
    <text evidence="2">Belongs to the DoxX family.</text>
</comment>
<keyword evidence="5 7" id="KW-1133">Transmembrane helix</keyword>
<comment type="subcellular location">
    <subcellularLocation>
        <location evidence="1">Cell membrane</location>
        <topology evidence="1">Multi-pass membrane protein</topology>
    </subcellularLocation>
</comment>
<dbReference type="PANTHER" id="PTHR33452">
    <property type="entry name" value="OXIDOREDUCTASE CATD-RELATED"/>
    <property type="match status" value="1"/>
</dbReference>
<evidence type="ECO:0000256" key="2">
    <source>
        <dbReference type="ARBA" id="ARBA00006679"/>
    </source>
</evidence>
<protein>
    <submittedName>
        <fullName evidence="8">DoxX</fullName>
    </submittedName>
</protein>